<sequence>MLLVAALAPFVLLATGVTAHPRVARNSQISLSITKHVNRTSNLALRDRKRSINLVNGCQRSTVEVPLNDAAFAYSANIWVGDPPTSYNLMIDTGSATTWLGRNKTYEKTKTSVETGNFFNITYNIGSVSGPEYNDTVTFASGVAIRQSIGVASNSSGFRPYDGILGIGPKDLTLGIFTPDNTSIIPTVTDNLYGQGKIEQNLVAVSFEPTTSPPVINGELTFGGTDSAKYTGDLNYFPITNATPADGFWAVDASLRYGDVTILNTSPGVVDTGSTLIGLATFAYNQYLGATGAVYDKNTSTLRITPAQYENLQSLFFDIGGRSYELTPNAQIWPRALNTQIGGETSSIYLVFFDLGPELSKELGFIAGMPFLERHYSVFDTDNRRVGLATTSFTHADIN</sequence>
<dbReference type="PROSITE" id="PS51767">
    <property type="entry name" value="PEPTIDASE_A1"/>
    <property type="match status" value="1"/>
</dbReference>
<dbReference type="AlphaFoldDB" id="A0A9P5MQS7"/>
<evidence type="ECO:0000256" key="2">
    <source>
        <dbReference type="PIRSR" id="PIRSR601461-1"/>
    </source>
</evidence>
<name>A0A9P5MQS7_9AGAM</name>
<reference evidence="5" key="2">
    <citation type="journal article" date="2020" name="Nat. Commun.">
        <title>Large-scale genome sequencing of mycorrhizal fungi provides insights into the early evolution of symbiotic traits.</title>
        <authorList>
            <person name="Miyauchi S."/>
            <person name="Kiss E."/>
            <person name="Kuo A."/>
            <person name="Drula E."/>
            <person name="Kohler A."/>
            <person name="Sanchez-Garcia M."/>
            <person name="Morin E."/>
            <person name="Andreopoulos B."/>
            <person name="Barry K.W."/>
            <person name="Bonito G."/>
            <person name="Buee M."/>
            <person name="Carver A."/>
            <person name="Chen C."/>
            <person name="Cichocki N."/>
            <person name="Clum A."/>
            <person name="Culley D."/>
            <person name="Crous P.W."/>
            <person name="Fauchery L."/>
            <person name="Girlanda M."/>
            <person name="Hayes R.D."/>
            <person name="Keri Z."/>
            <person name="LaButti K."/>
            <person name="Lipzen A."/>
            <person name="Lombard V."/>
            <person name="Magnuson J."/>
            <person name="Maillard F."/>
            <person name="Murat C."/>
            <person name="Nolan M."/>
            <person name="Ohm R.A."/>
            <person name="Pangilinan J."/>
            <person name="Pereira M.F."/>
            <person name="Perotto S."/>
            <person name="Peter M."/>
            <person name="Pfister S."/>
            <person name="Riley R."/>
            <person name="Sitrit Y."/>
            <person name="Stielow J.B."/>
            <person name="Szollosi G."/>
            <person name="Zifcakova L."/>
            <person name="Stursova M."/>
            <person name="Spatafora J.W."/>
            <person name="Tedersoo L."/>
            <person name="Vaario L.M."/>
            <person name="Yamada A."/>
            <person name="Yan M."/>
            <person name="Wang P."/>
            <person name="Xu J."/>
            <person name="Bruns T."/>
            <person name="Baldrian P."/>
            <person name="Vilgalys R."/>
            <person name="Dunand C."/>
            <person name="Henrissat B."/>
            <person name="Grigoriev I.V."/>
            <person name="Hibbett D."/>
            <person name="Nagy L.G."/>
            <person name="Martin F.M."/>
        </authorList>
    </citation>
    <scope>NUCLEOTIDE SEQUENCE</scope>
    <source>
        <strain evidence="5">Prilba</strain>
    </source>
</reference>
<evidence type="ECO:0000256" key="3">
    <source>
        <dbReference type="SAM" id="SignalP"/>
    </source>
</evidence>
<feature type="chain" id="PRO_5040118047" evidence="3">
    <location>
        <begin position="20"/>
        <end position="399"/>
    </location>
</feature>
<proteinExistence type="inferred from homology"/>
<reference evidence="5" key="1">
    <citation type="submission" date="2019-10" db="EMBL/GenBank/DDBJ databases">
        <authorList>
            <consortium name="DOE Joint Genome Institute"/>
            <person name="Kuo A."/>
            <person name="Miyauchi S."/>
            <person name="Kiss E."/>
            <person name="Drula E."/>
            <person name="Kohler A."/>
            <person name="Sanchez-Garcia M."/>
            <person name="Andreopoulos B."/>
            <person name="Barry K.W."/>
            <person name="Bonito G."/>
            <person name="Buee M."/>
            <person name="Carver A."/>
            <person name="Chen C."/>
            <person name="Cichocki N."/>
            <person name="Clum A."/>
            <person name="Culley D."/>
            <person name="Crous P.W."/>
            <person name="Fauchery L."/>
            <person name="Girlanda M."/>
            <person name="Hayes R."/>
            <person name="Keri Z."/>
            <person name="LaButti K."/>
            <person name="Lipzen A."/>
            <person name="Lombard V."/>
            <person name="Magnuson J."/>
            <person name="Maillard F."/>
            <person name="Morin E."/>
            <person name="Murat C."/>
            <person name="Nolan M."/>
            <person name="Ohm R."/>
            <person name="Pangilinan J."/>
            <person name="Pereira M."/>
            <person name="Perotto S."/>
            <person name="Peter M."/>
            <person name="Riley R."/>
            <person name="Sitrit Y."/>
            <person name="Stielow B."/>
            <person name="Szollosi G."/>
            <person name="Zifcakova L."/>
            <person name="Stursova M."/>
            <person name="Spatafora J.W."/>
            <person name="Tedersoo L."/>
            <person name="Vaario L.-M."/>
            <person name="Yamada A."/>
            <person name="Yan M."/>
            <person name="Wang P."/>
            <person name="Xu J."/>
            <person name="Bruns T."/>
            <person name="Baldrian P."/>
            <person name="Vilgalys R."/>
            <person name="Henrissat B."/>
            <person name="Grigoriev I.V."/>
            <person name="Hibbett D."/>
            <person name="Nagy L.G."/>
            <person name="Martin F.M."/>
        </authorList>
    </citation>
    <scope>NUCLEOTIDE SEQUENCE</scope>
    <source>
        <strain evidence="5">Prilba</strain>
    </source>
</reference>
<feature type="active site" evidence="2">
    <location>
        <position position="92"/>
    </location>
</feature>
<evidence type="ECO:0000313" key="5">
    <source>
        <dbReference type="EMBL" id="KAF8470916.1"/>
    </source>
</evidence>
<dbReference type="PANTHER" id="PTHR47966:SF51">
    <property type="entry name" value="BETA-SITE APP-CLEAVING ENZYME, ISOFORM A-RELATED"/>
    <property type="match status" value="1"/>
</dbReference>
<feature type="domain" description="Peptidase A1" evidence="4">
    <location>
        <begin position="74"/>
        <end position="389"/>
    </location>
</feature>
<dbReference type="PANTHER" id="PTHR47966">
    <property type="entry name" value="BETA-SITE APP-CLEAVING ENZYME, ISOFORM A-RELATED"/>
    <property type="match status" value="1"/>
</dbReference>
<dbReference type="Gene3D" id="2.40.70.10">
    <property type="entry name" value="Acid Proteases"/>
    <property type="match status" value="2"/>
</dbReference>
<keyword evidence="3" id="KW-0732">Signal</keyword>
<dbReference type="OrthoDB" id="660550at2759"/>
<dbReference type="CDD" id="cd05471">
    <property type="entry name" value="pepsin_like"/>
    <property type="match status" value="1"/>
</dbReference>
<gene>
    <name evidence="5" type="ORF">DFH94DRAFT_204405</name>
</gene>
<accession>A0A9P5MQS7</accession>
<evidence type="ECO:0000259" key="4">
    <source>
        <dbReference type="PROSITE" id="PS51767"/>
    </source>
</evidence>
<dbReference type="PRINTS" id="PR00792">
    <property type="entry name" value="PEPSIN"/>
</dbReference>
<comment type="caution">
    <text evidence="5">The sequence shown here is derived from an EMBL/GenBank/DDBJ whole genome shotgun (WGS) entry which is preliminary data.</text>
</comment>
<evidence type="ECO:0000313" key="6">
    <source>
        <dbReference type="Proteomes" id="UP000759537"/>
    </source>
</evidence>
<dbReference type="EMBL" id="WHVB01000024">
    <property type="protein sequence ID" value="KAF8470916.1"/>
    <property type="molecule type" value="Genomic_DNA"/>
</dbReference>
<dbReference type="SUPFAM" id="SSF50630">
    <property type="entry name" value="Acid proteases"/>
    <property type="match status" value="1"/>
</dbReference>
<protein>
    <submittedName>
        <fullName evidence="5">Acid protease</fullName>
    </submittedName>
</protein>
<feature type="signal peptide" evidence="3">
    <location>
        <begin position="1"/>
        <end position="19"/>
    </location>
</feature>
<dbReference type="Proteomes" id="UP000759537">
    <property type="component" value="Unassembled WGS sequence"/>
</dbReference>
<organism evidence="5 6">
    <name type="scientific">Russula ochroleuca</name>
    <dbReference type="NCBI Taxonomy" id="152965"/>
    <lineage>
        <taxon>Eukaryota</taxon>
        <taxon>Fungi</taxon>
        <taxon>Dikarya</taxon>
        <taxon>Basidiomycota</taxon>
        <taxon>Agaricomycotina</taxon>
        <taxon>Agaricomycetes</taxon>
        <taxon>Russulales</taxon>
        <taxon>Russulaceae</taxon>
        <taxon>Russula</taxon>
    </lineage>
</organism>
<dbReference type="InterPro" id="IPR033121">
    <property type="entry name" value="PEPTIDASE_A1"/>
</dbReference>
<dbReference type="GO" id="GO:0006508">
    <property type="term" value="P:proteolysis"/>
    <property type="evidence" value="ECO:0007669"/>
    <property type="project" value="UniProtKB-KW"/>
</dbReference>
<keyword evidence="5" id="KW-0378">Hydrolase</keyword>
<feature type="active site" evidence="2">
    <location>
        <position position="271"/>
    </location>
</feature>
<evidence type="ECO:0000256" key="1">
    <source>
        <dbReference type="ARBA" id="ARBA00007447"/>
    </source>
</evidence>
<dbReference type="Pfam" id="PF00026">
    <property type="entry name" value="Asp"/>
    <property type="match status" value="1"/>
</dbReference>
<dbReference type="InterPro" id="IPR034164">
    <property type="entry name" value="Pepsin-like_dom"/>
</dbReference>
<dbReference type="InterPro" id="IPR001461">
    <property type="entry name" value="Aspartic_peptidase_A1"/>
</dbReference>
<comment type="similarity">
    <text evidence="1">Belongs to the peptidase A1 family.</text>
</comment>
<dbReference type="GO" id="GO:0004190">
    <property type="term" value="F:aspartic-type endopeptidase activity"/>
    <property type="evidence" value="ECO:0007669"/>
    <property type="project" value="InterPro"/>
</dbReference>
<keyword evidence="6" id="KW-1185">Reference proteome</keyword>
<keyword evidence="5" id="KW-0645">Protease</keyword>
<dbReference type="InterPro" id="IPR021109">
    <property type="entry name" value="Peptidase_aspartic_dom_sf"/>
</dbReference>